<evidence type="ECO:0000256" key="2">
    <source>
        <dbReference type="ARBA" id="ARBA00022603"/>
    </source>
</evidence>
<sequence>MAPVAAFLEELARRAGVAFEVVLPGGGRLKAGEGAAAFGLHFRSEGALAATLLRGHMGLLEAYFDGQVDLAGPLNLALAAGLSAGFDLQASVVNSVENHLLERGQSNRDRAQAKRNACAHYDLGEAFYRLWLDEPLKMYTCAYWREGCTTLEQAQRDKIDHVCRKLRLARGERYVDLGCGFGGFLLRAWETTGAIGTGVNTATGQVRWLREALERQGLATPLSVREADFRDVGECFDKLVSIGVLEHAGRDQLAEVIQAHADCLRPGGIGLLHFIGHVGPRETEPFIRKHVFPGGWIPALSEVMQEMERCGLEVLDVENLRRHYALTLDEWARRFAQRWPEIQALDPTRFDERFRRIWTVYLVGCAELFRSPVGCTHLFQVLFSKGNAGRGAYPMTRDHVYAVDAPGARGA</sequence>
<keyword evidence="2 7" id="KW-0489">Methyltransferase</keyword>
<keyword evidence="8" id="KW-1185">Reference proteome</keyword>
<dbReference type="AlphaFoldDB" id="A0A372EL30"/>
<dbReference type="PANTHER" id="PTHR43667">
    <property type="entry name" value="CYCLOPROPANE-FATTY-ACYL-PHOSPHOLIPID SYNTHASE"/>
    <property type="match status" value="1"/>
</dbReference>
<accession>A0A372EL30</accession>
<evidence type="ECO:0000256" key="4">
    <source>
        <dbReference type="ARBA" id="ARBA00022691"/>
    </source>
</evidence>
<dbReference type="RefSeq" id="WP_116958164.1">
    <property type="nucleotide sequence ID" value="NZ_QVLS01000003.1"/>
</dbReference>
<protein>
    <submittedName>
        <fullName evidence="7">Class I SAM-dependent methyltransferase</fullName>
    </submittedName>
</protein>
<comment type="caution">
    <text evidence="7">The sequence shown here is derived from an EMBL/GenBank/DDBJ whole genome shotgun (WGS) entry which is preliminary data.</text>
</comment>
<proteinExistence type="inferred from homology"/>
<name>A0A372EL30_9BURK</name>
<evidence type="ECO:0000313" key="7">
    <source>
        <dbReference type="EMBL" id="RFP80113.1"/>
    </source>
</evidence>
<comment type="similarity">
    <text evidence="1">Belongs to the CFA/CMAS family.</text>
</comment>
<feature type="active site" evidence="6">
    <location>
        <position position="365"/>
    </location>
</feature>
<evidence type="ECO:0000313" key="8">
    <source>
        <dbReference type="Proteomes" id="UP000261931"/>
    </source>
</evidence>
<dbReference type="Pfam" id="PF02353">
    <property type="entry name" value="CMAS"/>
    <property type="match status" value="1"/>
</dbReference>
<dbReference type="GO" id="GO:0008610">
    <property type="term" value="P:lipid biosynthetic process"/>
    <property type="evidence" value="ECO:0007669"/>
    <property type="project" value="InterPro"/>
</dbReference>
<reference evidence="7 8" key="1">
    <citation type="submission" date="2018-08" db="EMBL/GenBank/DDBJ databases">
        <title>Hydrogenophaga sp. LA-38 isolated from sludge.</title>
        <authorList>
            <person name="Im W.-T."/>
        </authorList>
    </citation>
    <scope>NUCLEOTIDE SEQUENCE [LARGE SCALE GENOMIC DNA]</scope>
    <source>
        <strain evidence="7 8">LA-38</strain>
    </source>
</reference>
<dbReference type="InterPro" id="IPR003333">
    <property type="entry name" value="CMAS"/>
</dbReference>
<organism evidence="7 8">
    <name type="scientific">Hydrogenophaga borbori</name>
    <dbReference type="NCBI Taxonomy" id="2294117"/>
    <lineage>
        <taxon>Bacteria</taxon>
        <taxon>Pseudomonadati</taxon>
        <taxon>Pseudomonadota</taxon>
        <taxon>Betaproteobacteria</taxon>
        <taxon>Burkholderiales</taxon>
        <taxon>Comamonadaceae</taxon>
        <taxon>Hydrogenophaga</taxon>
    </lineage>
</organism>
<dbReference type="PANTHER" id="PTHR43667:SF1">
    <property type="entry name" value="CYCLOPROPANE-FATTY-ACYL-PHOSPHOLIPID SYNTHASE"/>
    <property type="match status" value="1"/>
</dbReference>
<dbReference type="InterPro" id="IPR050723">
    <property type="entry name" value="CFA/CMAS"/>
</dbReference>
<dbReference type="EMBL" id="QVLS01000003">
    <property type="protein sequence ID" value="RFP80113.1"/>
    <property type="molecule type" value="Genomic_DNA"/>
</dbReference>
<evidence type="ECO:0000256" key="3">
    <source>
        <dbReference type="ARBA" id="ARBA00022679"/>
    </source>
</evidence>
<dbReference type="GO" id="GO:0032259">
    <property type="term" value="P:methylation"/>
    <property type="evidence" value="ECO:0007669"/>
    <property type="project" value="UniProtKB-KW"/>
</dbReference>
<dbReference type="CDD" id="cd02440">
    <property type="entry name" value="AdoMet_MTases"/>
    <property type="match status" value="1"/>
</dbReference>
<gene>
    <name evidence="7" type="ORF">DY262_06605</name>
</gene>
<dbReference type="Proteomes" id="UP000261931">
    <property type="component" value="Unassembled WGS sequence"/>
</dbReference>
<keyword evidence="4" id="KW-0949">S-adenosyl-L-methionine</keyword>
<dbReference type="PIRSF" id="PIRSF003085">
    <property type="entry name" value="CMAS"/>
    <property type="match status" value="1"/>
</dbReference>
<evidence type="ECO:0000256" key="6">
    <source>
        <dbReference type="PIRSR" id="PIRSR003085-1"/>
    </source>
</evidence>
<dbReference type="GO" id="GO:0008168">
    <property type="term" value="F:methyltransferase activity"/>
    <property type="evidence" value="ECO:0007669"/>
    <property type="project" value="UniProtKB-KW"/>
</dbReference>
<keyword evidence="3 7" id="KW-0808">Transferase</keyword>
<dbReference type="InterPro" id="IPR029063">
    <property type="entry name" value="SAM-dependent_MTases_sf"/>
</dbReference>
<keyword evidence="5" id="KW-0443">Lipid metabolism</keyword>
<dbReference type="SUPFAM" id="SSF53335">
    <property type="entry name" value="S-adenosyl-L-methionine-dependent methyltransferases"/>
    <property type="match status" value="1"/>
</dbReference>
<evidence type="ECO:0000256" key="1">
    <source>
        <dbReference type="ARBA" id="ARBA00010815"/>
    </source>
</evidence>
<evidence type="ECO:0000256" key="5">
    <source>
        <dbReference type="ARBA" id="ARBA00023098"/>
    </source>
</evidence>
<dbReference type="Gene3D" id="3.40.50.150">
    <property type="entry name" value="Vaccinia Virus protein VP39"/>
    <property type="match status" value="1"/>
</dbReference>